<dbReference type="GO" id="GO:0042167">
    <property type="term" value="P:heme catabolic process"/>
    <property type="evidence" value="ECO:0007669"/>
    <property type="project" value="TreeGrafter"/>
</dbReference>
<keyword evidence="6" id="KW-1185">Reference proteome</keyword>
<dbReference type="SUPFAM" id="SSF50475">
    <property type="entry name" value="FMN-binding split barrel"/>
    <property type="match status" value="1"/>
</dbReference>
<feature type="domain" description="DUF2470" evidence="4">
    <location>
        <begin position="245"/>
        <end position="318"/>
    </location>
</feature>
<dbReference type="GO" id="GO:0006979">
    <property type="term" value="P:response to oxidative stress"/>
    <property type="evidence" value="ECO:0007669"/>
    <property type="project" value="TreeGrafter"/>
</dbReference>
<dbReference type="InterPro" id="IPR016084">
    <property type="entry name" value="Haem_Oase-like_multi-hlx"/>
</dbReference>
<dbReference type="GO" id="GO:0046872">
    <property type="term" value="F:metal ion binding"/>
    <property type="evidence" value="ECO:0007669"/>
    <property type="project" value="UniProtKB-KW"/>
</dbReference>
<dbReference type="RefSeq" id="WP_091037950.1">
    <property type="nucleotide sequence ID" value="NZ_FNAD01000010.1"/>
</dbReference>
<dbReference type="STRING" id="58114.SAMN05216270_110143"/>
<name>A0A1G6ZCX0_9ACTN</name>
<dbReference type="PRINTS" id="PR00088">
    <property type="entry name" value="HAEMOXYGNASE"/>
</dbReference>
<dbReference type="OrthoDB" id="5493802at2"/>
<sequence>MPADSAAAGDPAGTGTLPFSARIREASWSRHQGLDPSSEDAADRSPGVFDRLFDGSLSVDDYTRWHAQQFFVYEAIEAAAERYAQDPVAGPFVFGELARRGAIEADLAFLMGPKWRSGIEPLSATRAYVDRIDAACAEGPGGYIAHAYTRYLGDLSGGQAFGKAARRNYGFDGEGASFYSFDGIASPKSFKDEYRSRLDRIDLPREDQDRLVEEILLAYDHNGAVLAELGEGLGKNPFAPKVIAAICHHMNVDHAADTLVICRGVGDRPGAESARMTGFDGEGADFAVLAGGAETAIRVPWAAPLSERAEVRPEIVRLFTESRERLAPDTPES</sequence>
<organism evidence="5 6">
    <name type="scientific">Glycomyces harbinensis</name>
    <dbReference type="NCBI Taxonomy" id="58114"/>
    <lineage>
        <taxon>Bacteria</taxon>
        <taxon>Bacillati</taxon>
        <taxon>Actinomycetota</taxon>
        <taxon>Actinomycetes</taxon>
        <taxon>Glycomycetales</taxon>
        <taxon>Glycomycetaceae</taxon>
        <taxon>Glycomyces</taxon>
    </lineage>
</organism>
<gene>
    <name evidence="5" type="ORF">SAMN05216270_110143</name>
</gene>
<reference evidence="6" key="1">
    <citation type="submission" date="2016-10" db="EMBL/GenBank/DDBJ databases">
        <authorList>
            <person name="Varghese N."/>
            <person name="Submissions S."/>
        </authorList>
    </citation>
    <scope>NUCLEOTIDE SEQUENCE [LARGE SCALE GENOMIC DNA]</scope>
    <source>
        <strain evidence="6">CGMCC 4.3516</strain>
    </source>
</reference>
<accession>A0A1G6ZCX0</accession>
<dbReference type="InterPro" id="IPR016053">
    <property type="entry name" value="Haem_Oase-like"/>
</dbReference>
<dbReference type="CDD" id="cd19165">
    <property type="entry name" value="HemeO"/>
    <property type="match status" value="1"/>
</dbReference>
<protein>
    <submittedName>
        <fullName evidence="5">Heme oxygenase</fullName>
    </submittedName>
</protein>
<evidence type="ECO:0000256" key="2">
    <source>
        <dbReference type="ARBA" id="ARBA00022723"/>
    </source>
</evidence>
<evidence type="ECO:0000256" key="3">
    <source>
        <dbReference type="ARBA" id="ARBA00023004"/>
    </source>
</evidence>
<dbReference type="Proteomes" id="UP000198949">
    <property type="component" value="Unassembled WGS sequence"/>
</dbReference>
<keyword evidence="2" id="KW-0479">Metal-binding</keyword>
<evidence type="ECO:0000256" key="1">
    <source>
        <dbReference type="ARBA" id="ARBA00022617"/>
    </source>
</evidence>
<dbReference type="InterPro" id="IPR037119">
    <property type="entry name" value="Haem_oxidase_HugZ-like_sf"/>
</dbReference>
<evidence type="ECO:0000313" key="5">
    <source>
        <dbReference type="EMBL" id="SDD99586.1"/>
    </source>
</evidence>
<dbReference type="InterPro" id="IPR002051">
    <property type="entry name" value="Haem_Oase"/>
</dbReference>
<dbReference type="GO" id="GO:0004392">
    <property type="term" value="F:heme oxygenase (decyclizing) activity"/>
    <property type="evidence" value="ECO:0007669"/>
    <property type="project" value="InterPro"/>
</dbReference>
<keyword evidence="3" id="KW-0408">Iron</keyword>
<evidence type="ECO:0000313" key="6">
    <source>
        <dbReference type="Proteomes" id="UP000198949"/>
    </source>
</evidence>
<dbReference type="GO" id="GO:0006788">
    <property type="term" value="P:heme oxidation"/>
    <property type="evidence" value="ECO:0007669"/>
    <property type="project" value="InterPro"/>
</dbReference>
<dbReference type="PANTHER" id="PTHR10720:SF0">
    <property type="entry name" value="HEME OXYGENASE"/>
    <property type="match status" value="1"/>
</dbReference>
<dbReference type="Gene3D" id="1.20.910.10">
    <property type="entry name" value="Heme oxygenase-like"/>
    <property type="match status" value="1"/>
</dbReference>
<dbReference type="SUPFAM" id="SSF48613">
    <property type="entry name" value="Heme oxygenase-like"/>
    <property type="match status" value="1"/>
</dbReference>
<dbReference type="GO" id="GO:0020037">
    <property type="term" value="F:heme binding"/>
    <property type="evidence" value="ECO:0007669"/>
    <property type="project" value="TreeGrafter"/>
</dbReference>
<dbReference type="Pfam" id="PF10615">
    <property type="entry name" value="DUF2470"/>
    <property type="match status" value="1"/>
</dbReference>
<dbReference type="EMBL" id="FNAD01000010">
    <property type="protein sequence ID" value="SDD99586.1"/>
    <property type="molecule type" value="Genomic_DNA"/>
</dbReference>
<evidence type="ECO:0000259" key="4">
    <source>
        <dbReference type="Pfam" id="PF10615"/>
    </source>
</evidence>
<dbReference type="PANTHER" id="PTHR10720">
    <property type="entry name" value="HEME OXYGENASE"/>
    <property type="match status" value="1"/>
</dbReference>
<dbReference type="InterPro" id="IPR019595">
    <property type="entry name" value="DUF2470"/>
</dbReference>
<proteinExistence type="predicted"/>
<keyword evidence="1" id="KW-0349">Heme</keyword>
<dbReference type="AlphaFoldDB" id="A0A1G6ZCX0"/>
<dbReference type="Pfam" id="PF01126">
    <property type="entry name" value="Heme_oxygenase"/>
    <property type="match status" value="1"/>
</dbReference>
<dbReference type="Gene3D" id="3.20.180.10">
    <property type="entry name" value="PNP-oxidase-like"/>
    <property type="match status" value="1"/>
</dbReference>